<dbReference type="RefSeq" id="WP_143026843.1">
    <property type="nucleotide sequence ID" value="NZ_FNBL01000009.1"/>
</dbReference>
<organism evidence="1 2">
    <name type="scientific">Celeribacter baekdonensis</name>
    <dbReference type="NCBI Taxonomy" id="875171"/>
    <lineage>
        <taxon>Bacteria</taxon>
        <taxon>Pseudomonadati</taxon>
        <taxon>Pseudomonadota</taxon>
        <taxon>Alphaproteobacteria</taxon>
        <taxon>Rhodobacterales</taxon>
        <taxon>Roseobacteraceae</taxon>
        <taxon>Celeribacter</taxon>
    </lineage>
</organism>
<name>A0A1G7QHD7_9RHOB</name>
<sequence>MGETTQIGCACGQTRLAVEGKPIASVECCCTSCRTAGDRMQTLADAPQTLTDYGTTPFVMYRKDRVHFLAGREGLKSFRLSPEHSTRRVIASCCNTPVYLEFKGGHWLSLYGGLWPEKTMPPPTMRTMASDLPDSVSLPNDIPNAKKQSLVFFAKLFGAWVAMGFRTPKSPTTGEINA</sequence>
<gene>
    <name evidence="1" type="ORF">SAMN04488117_109131</name>
</gene>
<evidence type="ECO:0000313" key="2">
    <source>
        <dbReference type="Proteomes" id="UP000182284"/>
    </source>
</evidence>
<proteinExistence type="predicted"/>
<evidence type="ECO:0000313" key="1">
    <source>
        <dbReference type="EMBL" id="SDF97868.1"/>
    </source>
</evidence>
<reference evidence="1 2" key="1">
    <citation type="submission" date="2016-10" db="EMBL/GenBank/DDBJ databases">
        <authorList>
            <person name="de Groot N.N."/>
        </authorList>
    </citation>
    <scope>NUCLEOTIDE SEQUENCE [LARGE SCALE GENOMIC DNA]</scope>
    <source>
        <strain evidence="1 2">DSM 27375</strain>
    </source>
</reference>
<dbReference type="EMBL" id="FNBL01000009">
    <property type="protein sequence ID" value="SDF97868.1"/>
    <property type="molecule type" value="Genomic_DNA"/>
</dbReference>
<dbReference type="OrthoDB" id="7268727at2"/>
<accession>A0A1G7QHD7</accession>
<dbReference type="Gene3D" id="3.90.1590.10">
    <property type="entry name" value="glutathione-dependent formaldehyde- activating enzyme (gfa)"/>
    <property type="match status" value="1"/>
</dbReference>
<dbReference type="InterPro" id="IPR011057">
    <property type="entry name" value="Mss4-like_sf"/>
</dbReference>
<protein>
    <submittedName>
        <fullName evidence="1">Uncharacterized conserved protein</fullName>
    </submittedName>
</protein>
<dbReference type="AlphaFoldDB" id="A0A1G7QHD7"/>
<dbReference type="Proteomes" id="UP000182284">
    <property type="component" value="Unassembled WGS sequence"/>
</dbReference>
<dbReference type="SUPFAM" id="SSF51316">
    <property type="entry name" value="Mss4-like"/>
    <property type="match status" value="1"/>
</dbReference>